<feature type="repeat" description="Hemopexin" evidence="1">
    <location>
        <begin position="118"/>
        <end position="165"/>
    </location>
</feature>
<feature type="repeat" description="Hemopexin" evidence="1">
    <location>
        <begin position="171"/>
        <end position="222"/>
    </location>
</feature>
<sequence>MSDPVYIDAALPSSKPFQVYFFMKNKYVRLYYTPGALGDELMTPLELVSAGFPSLAGTPFAEQGIDCSFNTEGSEAYIFSDKNCAYIDYAPNTGNDRILVGPITIAEMFPDLTNTVFAEGVDGAFRSSIGKEVYIFKGAKYTRITYDTNKRIIDILDITEGFPVLKGTIFENGIDACFSSHLENEVYLFKGDHYVRMKVTPHETNDTLVSAVTPIVEGWPPLKGILPVTE</sequence>
<accession>A0A1S3UZ12</accession>
<evidence type="ECO:0000313" key="2">
    <source>
        <dbReference type="Proteomes" id="UP000087766"/>
    </source>
</evidence>
<evidence type="ECO:0000313" key="3">
    <source>
        <dbReference type="RefSeq" id="XP_014511316.1"/>
    </source>
</evidence>
<dbReference type="STRING" id="3916.A0A1S3UZ12"/>
<dbReference type="GeneID" id="106770009"/>
<dbReference type="SMART" id="SM00120">
    <property type="entry name" value="HX"/>
    <property type="match status" value="3"/>
</dbReference>
<dbReference type="SUPFAM" id="SSF50923">
    <property type="entry name" value="Hemopexin-like domain"/>
    <property type="match status" value="1"/>
</dbReference>
<dbReference type="AlphaFoldDB" id="A0A1S3UZ12"/>
<evidence type="ECO:0000256" key="1">
    <source>
        <dbReference type="PROSITE-ProRule" id="PRU01011"/>
    </source>
</evidence>
<protein>
    <submittedName>
        <fullName evidence="3">Albumin-2-like</fullName>
    </submittedName>
</protein>
<gene>
    <name evidence="3" type="primary">LOC106770009</name>
</gene>
<dbReference type="Gene3D" id="2.110.10.10">
    <property type="entry name" value="Hemopexin-like domain"/>
    <property type="match status" value="1"/>
</dbReference>
<dbReference type="KEGG" id="vra:106770009"/>
<organism evidence="2 3">
    <name type="scientific">Vigna radiata var. radiata</name>
    <name type="common">Mung bean</name>
    <name type="synonym">Phaseolus aureus</name>
    <dbReference type="NCBI Taxonomy" id="3916"/>
    <lineage>
        <taxon>Eukaryota</taxon>
        <taxon>Viridiplantae</taxon>
        <taxon>Streptophyta</taxon>
        <taxon>Embryophyta</taxon>
        <taxon>Tracheophyta</taxon>
        <taxon>Spermatophyta</taxon>
        <taxon>Magnoliopsida</taxon>
        <taxon>eudicotyledons</taxon>
        <taxon>Gunneridae</taxon>
        <taxon>Pentapetalae</taxon>
        <taxon>rosids</taxon>
        <taxon>fabids</taxon>
        <taxon>Fabales</taxon>
        <taxon>Fabaceae</taxon>
        <taxon>Papilionoideae</taxon>
        <taxon>50 kb inversion clade</taxon>
        <taxon>NPAAA clade</taxon>
        <taxon>indigoferoid/millettioid clade</taxon>
        <taxon>Phaseoleae</taxon>
        <taxon>Vigna</taxon>
    </lineage>
</organism>
<reference evidence="3" key="2">
    <citation type="submission" date="2025-08" db="UniProtKB">
        <authorList>
            <consortium name="RefSeq"/>
        </authorList>
    </citation>
    <scope>IDENTIFICATION</scope>
    <source>
        <tissue evidence="3">Leaf</tissue>
    </source>
</reference>
<dbReference type="PROSITE" id="PS51642">
    <property type="entry name" value="HEMOPEXIN_2"/>
    <property type="match status" value="2"/>
</dbReference>
<dbReference type="Proteomes" id="UP000087766">
    <property type="component" value="Chromosome 8"/>
</dbReference>
<dbReference type="InterPro" id="IPR018487">
    <property type="entry name" value="Hemopexin-like_repeat"/>
</dbReference>
<proteinExistence type="predicted"/>
<keyword evidence="2" id="KW-1185">Reference proteome</keyword>
<dbReference type="InterPro" id="IPR036375">
    <property type="entry name" value="Hemopexin-like_dom_sf"/>
</dbReference>
<dbReference type="RefSeq" id="XP_014511316.1">
    <property type="nucleotide sequence ID" value="XM_014655830.2"/>
</dbReference>
<name>A0A1S3UZ12_VIGRR</name>
<reference evidence="2" key="1">
    <citation type="journal article" date="2014" name="Nat. Commun.">
        <title>Genome sequence of mungbean and insights into evolution within Vigna species.</title>
        <authorList>
            <person name="Kang Y.J."/>
            <person name="Kim S.K."/>
            <person name="Kim M.Y."/>
            <person name="Lestari P."/>
            <person name="Kim K.H."/>
            <person name="Ha B.K."/>
            <person name="Jun T.H."/>
            <person name="Hwang W.J."/>
            <person name="Lee T."/>
            <person name="Lee J."/>
            <person name="Shim S."/>
            <person name="Yoon M.Y."/>
            <person name="Jang Y.E."/>
            <person name="Han K.S."/>
            <person name="Taeprayoon P."/>
            <person name="Yoon N."/>
            <person name="Somta P."/>
            <person name="Tanya P."/>
            <person name="Kim K.S."/>
            <person name="Gwag J.G."/>
            <person name="Moon J.K."/>
            <person name="Lee Y.H."/>
            <person name="Park B.S."/>
            <person name="Bombarely A."/>
            <person name="Doyle J.J."/>
            <person name="Jackson S.A."/>
            <person name="Schafleitner R."/>
            <person name="Srinives P."/>
            <person name="Varshney R.K."/>
            <person name="Lee S.H."/>
        </authorList>
    </citation>
    <scope>NUCLEOTIDE SEQUENCE [LARGE SCALE GENOMIC DNA]</scope>
    <source>
        <strain evidence="2">cv. VC1973A</strain>
    </source>
</reference>
<dbReference type="OrthoDB" id="6845681at2759"/>